<dbReference type="Proteomes" id="UP000297245">
    <property type="component" value="Unassembled WGS sequence"/>
</dbReference>
<name>A0A4V4HH66_DENBC</name>
<feature type="compositionally biased region" description="Pro residues" evidence="1">
    <location>
        <begin position="229"/>
        <end position="257"/>
    </location>
</feature>
<evidence type="ECO:0000256" key="1">
    <source>
        <dbReference type="SAM" id="MobiDB-lite"/>
    </source>
</evidence>
<feature type="compositionally biased region" description="Basic and acidic residues" evidence="1">
    <location>
        <begin position="11"/>
        <end position="21"/>
    </location>
</feature>
<organism evidence="2 3">
    <name type="scientific">Dendrothele bispora (strain CBS 962.96)</name>
    <dbReference type="NCBI Taxonomy" id="1314807"/>
    <lineage>
        <taxon>Eukaryota</taxon>
        <taxon>Fungi</taxon>
        <taxon>Dikarya</taxon>
        <taxon>Basidiomycota</taxon>
        <taxon>Agaricomycotina</taxon>
        <taxon>Agaricomycetes</taxon>
        <taxon>Agaricomycetidae</taxon>
        <taxon>Agaricales</taxon>
        <taxon>Agaricales incertae sedis</taxon>
        <taxon>Dendrothele</taxon>
    </lineage>
</organism>
<dbReference type="AlphaFoldDB" id="A0A4V4HH66"/>
<accession>A0A4V4HH66</accession>
<sequence length="516" mass="59074">MYPSSSITESNWDRPRVKIVEPESEETNLENQTRFTDGSPGETQNQHRDVPPHQIPSYQPLKPGNVRPEGYKYTPFPRTFKSEPTLKQSRRRLREILEDVEGEREDPGLSFVNMKTPGPNTDSNNVRISIPRTPSAYVQPQPAVNQTLQDWERRGRREPRSAPHKARVEEAYEDDSRPLQPEDGPGETSQSRLAEEEERIRNWDLRGNTNNNRHGNNSNSHPNESPIRPSGPNPPPPPPPPPSPLPPAPSPPPPPPNDGGCNNCPSHSNQVHKAHESIRVKTVTLPDDKNIRDAIARESKLEIRKPTTFNGSNRELWRPFLSDCYRMFSAKPTIYSTEQSKVTYASSWFTGAAARYYQNQVEQEMENSLWIPALHEWSIFVGEFGRLFGLHDEVLHAQSSLDKVIQKYGESFADFIVRFEDAALKTMYNDPAKRWRLLLQIRKDLRDRLTLVGRIPETFEEVVQRLLDIDGAREAFRETVPSQRTKRDRTKRLPTIVSGQRTELKEARLTSKSPNL</sequence>
<protein>
    <recommendedName>
        <fullName evidence="4">Retrotransposon gag domain-containing protein</fullName>
    </recommendedName>
</protein>
<feature type="compositionally biased region" description="Polar residues" evidence="1">
    <location>
        <begin position="1"/>
        <end position="10"/>
    </location>
</feature>
<gene>
    <name evidence="2" type="ORF">K435DRAFT_793180</name>
</gene>
<evidence type="ECO:0008006" key="4">
    <source>
        <dbReference type="Google" id="ProtNLM"/>
    </source>
</evidence>
<feature type="compositionally biased region" description="Basic and acidic residues" evidence="1">
    <location>
        <begin position="150"/>
        <end position="177"/>
    </location>
</feature>
<feature type="compositionally biased region" description="Polar residues" evidence="1">
    <location>
        <begin position="29"/>
        <end position="44"/>
    </location>
</feature>
<feature type="compositionally biased region" description="Polar residues" evidence="1">
    <location>
        <begin position="118"/>
        <end position="127"/>
    </location>
</feature>
<feature type="compositionally biased region" description="Polar residues" evidence="1">
    <location>
        <begin position="136"/>
        <end position="149"/>
    </location>
</feature>
<keyword evidence="3" id="KW-1185">Reference proteome</keyword>
<proteinExistence type="predicted"/>
<dbReference type="EMBL" id="ML179087">
    <property type="protein sequence ID" value="THV01566.1"/>
    <property type="molecule type" value="Genomic_DNA"/>
</dbReference>
<feature type="region of interest" description="Disordered" evidence="1">
    <location>
        <begin position="1"/>
        <end position="275"/>
    </location>
</feature>
<feature type="compositionally biased region" description="Low complexity" evidence="1">
    <location>
        <begin position="206"/>
        <end position="228"/>
    </location>
</feature>
<evidence type="ECO:0000313" key="3">
    <source>
        <dbReference type="Proteomes" id="UP000297245"/>
    </source>
</evidence>
<evidence type="ECO:0000313" key="2">
    <source>
        <dbReference type="EMBL" id="THV01566.1"/>
    </source>
</evidence>
<dbReference type="OrthoDB" id="5552562at2759"/>
<reference evidence="2 3" key="1">
    <citation type="journal article" date="2019" name="Nat. Ecol. Evol.">
        <title>Megaphylogeny resolves global patterns of mushroom evolution.</title>
        <authorList>
            <person name="Varga T."/>
            <person name="Krizsan K."/>
            <person name="Foldi C."/>
            <person name="Dima B."/>
            <person name="Sanchez-Garcia M."/>
            <person name="Sanchez-Ramirez S."/>
            <person name="Szollosi G.J."/>
            <person name="Szarkandi J.G."/>
            <person name="Papp V."/>
            <person name="Albert L."/>
            <person name="Andreopoulos W."/>
            <person name="Angelini C."/>
            <person name="Antonin V."/>
            <person name="Barry K.W."/>
            <person name="Bougher N.L."/>
            <person name="Buchanan P."/>
            <person name="Buyck B."/>
            <person name="Bense V."/>
            <person name="Catcheside P."/>
            <person name="Chovatia M."/>
            <person name="Cooper J."/>
            <person name="Damon W."/>
            <person name="Desjardin D."/>
            <person name="Finy P."/>
            <person name="Geml J."/>
            <person name="Haridas S."/>
            <person name="Hughes K."/>
            <person name="Justo A."/>
            <person name="Karasinski D."/>
            <person name="Kautmanova I."/>
            <person name="Kiss B."/>
            <person name="Kocsube S."/>
            <person name="Kotiranta H."/>
            <person name="LaButti K.M."/>
            <person name="Lechner B.E."/>
            <person name="Liimatainen K."/>
            <person name="Lipzen A."/>
            <person name="Lukacs Z."/>
            <person name="Mihaltcheva S."/>
            <person name="Morgado L.N."/>
            <person name="Niskanen T."/>
            <person name="Noordeloos M.E."/>
            <person name="Ohm R.A."/>
            <person name="Ortiz-Santana B."/>
            <person name="Ovrebo C."/>
            <person name="Racz N."/>
            <person name="Riley R."/>
            <person name="Savchenko A."/>
            <person name="Shiryaev A."/>
            <person name="Soop K."/>
            <person name="Spirin V."/>
            <person name="Szebenyi C."/>
            <person name="Tomsovsky M."/>
            <person name="Tulloss R.E."/>
            <person name="Uehling J."/>
            <person name="Grigoriev I.V."/>
            <person name="Vagvolgyi C."/>
            <person name="Papp T."/>
            <person name="Martin F.M."/>
            <person name="Miettinen O."/>
            <person name="Hibbett D.S."/>
            <person name="Nagy L.G."/>
        </authorList>
    </citation>
    <scope>NUCLEOTIDE SEQUENCE [LARGE SCALE GENOMIC DNA]</scope>
    <source>
        <strain evidence="2 3">CBS 962.96</strain>
    </source>
</reference>